<evidence type="ECO:0000313" key="5">
    <source>
        <dbReference type="Proteomes" id="UP000199045"/>
    </source>
</evidence>
<dbReference type="InterPro" id="IPR001375">
    <property type="entry name" value="Peptidase_S9_cat"/>
</dbReference>
<dbReference type="PANTHER" id="PTHR42776:SF27">
    <property type="entry name" value="DIPEPTIDYL PEPTIDASE FAMILY MEMBER 6"/>
    <property type="match status" value="1"/>
</dbReference>
<feature type="chain" id="PRO_5011500778" evidence="2">
    <location>
        <begin position="21"/>
        <end position="877"/>
    </location>
</feature>
<reference evidence="4 5" key="1">
    <citation type="submission" date="2016-10" db="EMBL/GenBank/DDBJ databases">
        <authorList>
            <person name="de Groot N.N."/>
        </authorList>
    </citation>
    <scope>NUCLEOTIDE SEQUENCE [LARGE SCALE GENOMIC DNA]</scope>
    <source>
        <strain evidence="4 5">DSM 527</strain>
    </source>
</reference>
<dbReference type="Gene3D" id="3.40.50.1820">
    <property type="entry name" value="alpha/beta hydrolase"/>
    <property type="match status" value="1"/>
</dbReference>
<proteinExistence type="predicted"/>
<dbReference type="InterPro" id="IPR011042">
    <property type="entry name" value="6-blade_b-propeller_TolB-like"/>
</dbReference>
<dbReference type="AlphaFoldDB" id="A0A1G7R4N9"/>
<organism evidence="4 5">
    <name type="scientific">Chitinophaga filiformis</name>
    <name type="common">Myxococcus filiformis</name>
    <name type="synonym">Flexibacter filiformis</name>
    <dbReference type="NCBI Taxonomy" id="104663"/>
    <lineage>
        <taxon>Bacteria</taxon>
        <taxon>Pseudomonadati</taxon>
        <taxon>Bacteroidota</taxon>
        <taxon>Chitinophagia</taxon>
        <taxon>Chitinophagales</taxon>
        <taxon>Chitinophagaceae</taxon>
        <taxon>Chitinophaga</taxon>
    </lineage>
</organism>
<dbReference type="EMBL" id="FNBN01000003">
    <property type="protein sequence ID" value="SDG05109.1"/>
    <property type="molecule type" value="Genomic_DNA"/>
</dbReference>
<accession>A0A1G7R4N9</accession>
<sequence length="877" mass="99450">MKLNFRFLIASLLCISQLSAQKKEVDTDAIKNTRKLGTYGISNDGNYIWYTEQSDANGTTFYVCTNDGRKKASYENVRGAAFTSDSKYLAFEWKDDINVLELPGMKEYRFVHARNPKVVGEGNRTYLCFRRGDTLTLRNLSGGEERRYTGIRDSYLNKQGTALVLYKDNSLIWVDIKDTKERFFFTGPEIRNVSFNATGSHLIFSSTKGNSTVIYEYHPQASSATILVDDRSKGKQPHLEILKHDIRFSDDGNFVFFKLRERTALLKQDTNLITKGVSIWSFRDKNLQSEQSNNTVADEYTAVIALDTRDVVQLENDHQTISGQVRGEYVLLKNKTHEFETYWNGERVQYWLLSLRTGEQRDFIPSSVQQPVLAGISPKARYITWRDDLSNETFCYTIKTGKVNKIAAGIIVNASVSTQGRRNSFEVSGWLKDDAALIGYDSFDVWQVDPENKSKPVSITGKAGRKNGIQFRPVEVLAQYELTGLKDSILLTGMEVSTKYSGFTKVKLSAINAPGKNFLGPYLYYFPGIVLDGYVPPPMKSNRSSAFLLQRQSDISPSNIFFTKDFRHFIGISDIQSEPGYKGYVAELIQWTNKEDQQNFGVLYRPEDLDPAGSYPIIFNYYESRSFERYQYKVPALSAVNVNVPWYVSRDYVIFIPDMNRMRGKTGQVALETIEGAAKYLTGKYTWIDKRRMGLQGHSHGGYLTNYITTHSNLFAAAQSSAGYSDFISGYGLLAFGGISMQFMHEVGQNNLGATPFQNTQTYIDNSCIFTVDKVTTPLLLMHNQGDGVVSFEQSIELFTALRRVSKPVWLLEYDNEDHVLSDPDHILDFCTRQQQFFDHYLRGKPAPKWMTSGLPAVYKGIYSGLEIDSSKKAVGQ</sequence>
<dbReference type="PANTHER" id="PTHR42776">
    <property type="entry name" value="SERINE PEPTIDASE S9 FAMILY MEMBER"/>
    <property type="match status" value="1"/>
</dbReference>
<name>A0A1G7R4N9_CHIFI</name>
<evidence type="ECO:0000256" key="1">
    <source>
        <dbReference type="ARBA" id="ARBA00022801"/>
    </source>
</evidence>
<evidence type="ECO:0000313" key="4">
    <source>
        <dbReference type="EMBL" id="SDG05109.1"/>
    </source>
</evidence>
<keyword evidence="1" id="KW-0378">Hydrolase</keyword>
<dbReference type="STRING" id="104663.SAMN04488121_103294"/>
<feature type="domain" description="Peptidase S9 prolyl oligopeptidase catalytic" evidence="3">
    <location>
        <begin position="660"/>
        <end position="843"/>
    </location>
</feature>
<dbReference type="GO" id="GO:0006508">
    <property type="term" value="P:proteolysis"/>
    <property type="evidence" value="ECO:0007669"/>
    <property type="project" value="InterPro"/>
</dbReference>
<dbReference type="GO" id="GO:0004252">
    <property type="term" value="F:serine-type endopeptidase activity"/>
    <property type="evidence" value="ECO:0007669"/>
    <property type="project" value="TreeGrafter"/>
</dbReference>
<protein>
    <submittedName>
        <fullName evidence="4">Prolyl oligopeptidase family protein</fullName>
    </submittedName>
</protein>
<dbReference type="RefSeq" id="WP_176842273.1">
    <property type="nucleotide sequence ID" value="NZ_FNBN01000003.1"/>
</dbReference>
<dbReference type="Proteomes" id="UP000199045">
    <property type="component" value="Unassembled WGS sequence"/>
</dbReference>
<gene>
    <name evidence="4" type="ORF">SAMN04488121_103294</name>
</gene>
<dbReference type="InterPro" id="IPR029058">
    <property type="entry name" value="AB_hydrolase_fold"/>
</dbReference>
<keyword evidence="2" id="KW-0732">Signal</keyword>
<dbReference type="Pfam" id="PF00326">
    <property type="entry name" value="Peptidase_S9"/>
    <property type="match status" value="1"/>
</dbReference>
<evidence type="ECO:0000259" key="3">
    <source>
        <dbReference type="Pfam" id="PF00326"/>
    </source>
</evidence>
<dbReference type="Gene3D" id="2.120.10.30">
    <property type="entry name" value="TolB, C-terminal domain"/>
    <property type="match status" value="1"/>
</dbReference>
<evidence type="ECO:0000256" key="2">
    <source>
        <dbReference type="SAM" id="SignalP"/>
    </source>
</evidence>
<feature type="signal peptide" evidence="2">
    <location>
        <begin position="1"/>
        <end position="20"/>
    </location>
</feature>
<dbReference type="SUPFAM" id="SSF53474">
    <property type="entry name" value="alpha/beta-Hydrolases"/>
    <property type="match status" value="1"/>
</dbReference>
<dbReference type="SUPFAM" id="SSF82171">
    <property type="entry name" value="DPP6 N-terminal domain-like"/>
    <property type="match status" value="1"/>
</dbReference>